<dbReference type="PANTHER" id="PTHR13285">
    <property type="entry name" value="ACYLTRANSFERASE"/>
    <property type="match status" value="1"/>
</dbReference>
<protein>
    <recommendedName>
        <fullName evidence="4">Probable alginate O-acetylase AlgI</fullName>
    </recommendedName>
    <alternativeName>
        <fullName evidence="12">Alginate biosynthesis protein AlgI</fullName>
    </alternativeName>
</protein>
<feature type="transmembrane region" description="Helical" evidence="14">
    <location>
        <begin position="148"/>
        <end position="168"/>
    </location>
</feature>
<feature type="transmembrane region" description="Helical" evidence="14">
    <location>
        <begin position="7"/>
        <end position="26"/>
    </location>
</feature>
<dbReference type="InterPro" id="IPR051085">
    <property type="entry name" value="MB_O-acyltransferase"/>
</dbReference>
<comment type="similarity">
    <text evidence="3 13">Belongs to the membrane-bound acyltransferase family.</text>
</comment>
<evidence type="ECO:0000256" key="9">
    <source>
        <dbReference type="ARBA" id="ARBA00022989"/>
    </source>
</evidence>
<reference evidence="15 16" key="1">
    <citation type="submission" date="2016-11" db="EMBL/GenBank/DDBJ databases">
        <authorList>
            <person name="Jaros S."/>
            <person name="Januszkiewicz K."/>
            <person name="Wedrychowicz H."/>
        </authorList>
    </citation>
    <scope>NUCLEOTIDE SEQUENCE [LARGE SCALE GENOMIC DNA]</scope>
    <source>
        <strain evidence="15 16">GAS242</strain>
    </source>
</reference>
<feature type="transmembrane region" description="Helical" evidence="14">
    <location>
        <begin position="74"/>
        <end position="91"/>
    </location>
</feature>
<evidence type="ECO:0000256" key="5">
    <source>
        <dbReference type="ARBA" id="ARBA00022475"/>
    </source>
</evidence>
<keyword evidence="5 13" id="KW-1003">Cell membrane</keyword>
<feature type="transmembrane region" description="Helical" evidence="14">
    <location>
        <begin position="446"/>
        <end position="463"/>
    </location>
</feature>
<evidence type="ECO:0000256" key="1">
    <source>
        <dbReference type="ARBA" id="ARBA00004651"/>
    </source>
</evidence>
<keyword evidence="11 13" id="KW-0012">Acyltransferase</keyword>
<evidence type="ECO:0000256" key="6">
    <source>
        <dbReference type="ARBA" id="ARBA00022679"/>
    </source>
</evidence>
<dbReference type="PIRSF" id="PIRSF016636">
    <property type="entry name" value="AlgI_DltB"/>
    <property type="match status" value="1"/>
</dbReference>
<dbReference type="InterPro" id="IPR024194">
    <property type="entry name" value="Ac/AlaTfrase_AlgI/DltB"/>
</dbReference>
<accession>A0A1M5PC05</accession>
<dbReference type="OrthoDB" id="139172at2"/>
<evidence type="ECO:0000313" key="15">
    <source>
        <dbReference type="EMBL" id="SHG99262.1"/>
    </source>
</evidence>
<feature type="transmembrane region" description="Helical" evidence="14">
    <location>
        <begin position="111"/>
        <end position="136"/>
    </location>
</feature>
<keyword evidence="10 13" id="KW-0472">Membrane</keyword>
<evidence type="ECO:0000313" key="16">
    <source>
        <dbReference type="Proteomes" id="UP000190675"/>
    </source>
</evidence>
<keyword evidence="8" id="KW-0016">Alginate biosynthesis</keyword>
<comment type="pathway">
    <text evidence="2">Glycan biosynthesis; alginate biosynthesis.</text>
</comment>
<keyword evidence="7 14" id="KW-0812">Transmembrane</keyword>
<keyword evidence="6 13" id="KW-0808">Transferase</keyword>
<feature type="transmembrane region" description="Helical" evidence="14">
    <location>
        <begin position="402"/>
        <end position="420"/>
    </location>
</feature>
<dbReference type="Pfam" id="PF03062">
    <property type="entry name" value="MBOAT"/>
    <property type="match status" value="1"/>
</dbReference>
<proteinExistence type="inferred from homology"/>
<dbReference type="AlphaFoldDB" id="A0A1M5PC05"/>
<feature type="transmembrane region" description="Helical" evidence="14">
    <location>
        <begin position="378"/>
        <end position="396"/>
    </location>
</feature>
<evidence type="ECO:0000256" key="13">
    <source>
        <dbReference type="PIRNR" id="PIRNR016636"/>
    </source>
</evidence>
<keyword evidence="9 14" id="KW-1133">Transmembrane helix</keyword>
<dbReference type="Proteomes" id="UP000190675">
    <property type="component" value="Chromosome I"/>
</dbReference>
<dbReference type="PANTHER" id="PTHR13285:SF23">
    <property type="entry name" value="TEICHOIC ACID D-ALANYLTRANSFERASE"/>
    <property type="match status" value="1"/>
</dbReference>
<sequence>MLFNSPEFIVFFLLVYALYLALPFRLQNYMLLVVSYIFYGWWDTRFLFLVALSTTIDFWVGLMIQNGRLRSGEWILPSLFLTISAVVFLGLNPSPMLDLLHGRHFDLSEFIRVPLIGWSFAGILAFIAVISLLFWLFTRMAEPARRTYCLMVSLVTQLGLLGVFKYFNFFAESLGAALDTIGIQSSSLHLNIVLPVGVSFYTFQSLSYTIDIYRRQFKPTDRFFDFALFVAYFPQLQAGPIERARQIIPQLSNPRHITLDQTSRGLYLVVLGFFKKVAIADGVSPIVDQIFATSGHVSWIDVVIGTVLFAMQIYCDFSGYTDVARGISKLLGINLVVNFNQPYFATNPQDFWRRWHISLSSWLRDYLYVPLGGNRGSVAFVCRNLMITMILGGLWHGAAWNFVLWGFYQGLTLCIYRIWIDKNNLGAQARQAPVSRAEGKHPLRHLGAMAAFFVITCYGWLLFRAHSLAQIVKFSSLLATDFGNLNYGAGTPRLSALLGMSLLLAMEVTQYWRADTHFYLRFPVPIRGLLIAAMIVVTLIGMSNEPAQFIYFQF</sequence>
<feature type="transmembrane region" description="Helical" evidence="14">
    <location>
        <begin position="46"/>
        <end position="62"/>
    </location>
</feature>
<gene>
    <name evidence="15" type="ORF">SAMN05444169_5155</name>
</gene>
<evidence type="ECO:0000256" key="2">
    <source>
        <dbReference type="ARBA" id="ARBA00005182"/>
    </source>
</evidence>
<evidence type="ECO:0000256" key="7">
    <source>
        <dbReference type="ARBA" id="ARBA00022692"/>
    </source>
</evidence>
<organism evidence="15 16">
    <name type="scientific">Bradyrhizobium erythrophlei</name>
    <dbReference type="NCBI Taxonomy" id="1437360"/>
    <lineage>
        <taxon>Bacteria</taxon>
        <taxon>Pseudomonadati</taxon>
        <taxon>Pseudomonadota</taxon>
        <taxon>Alphaproteobacteria</taxon>
        <taxon>Hyphomicrobiales</taxon>
        <taxon>Nitrobacteraceae</taxon>
        <taxon>Bradyrhizobium</taxon>
    </lineage>
</organism>
<evidence type="ECO:0000256" key="8">
    <source>
        <dbReference type="ARBA" id="ARBA00022841"/>
    </source>
</evidence>
<evidence type="ECO:0000256" key="3">
    <source>
        <dbReference type="ARBA" id="ARBA00010323"/>
    </source>
</evidence>
<evidence type="ECO:0000256" key="10">
    <source>
        <dbReference type="ARBA" id="ARBA00023136"/>
    </source>
</evidence>
<name>A0A1M5PC05_9BRAD</name>
<evidence type="ECO:0000256" key="14">
    <source>
        <dbReference type="SAM" id="Phobius"/>
    </source>
</evidence>
<evidence type="ECO:0000256" key="11">
    <source>
        <dbReference type="ARBA" id="ARBA00023315"/>
    </source>
</evidence>
<feature type="transmembrane region" description="Helical" evidence="14">
    <location>
        <begin position="188"/>
        <end position="210"/>
    </location>
</feature>
<evidence type="ECO:0000256" key="12">
    <source>
        <dbReference type="ARBA" id="ARBA00031030"/>
    </source>
</evidence>
<feature type="transmembrane region" description="Helical" evidence="14">
    <location>
        <begin position="524"/>
        <end position="542"/>
    </location>
</feature>
<dbReference type="EMBL" id="LT670818">
    <property type="protein sequence ID" value="SHG99262.1"/>
    <property type="molecule type" value="Genomic_DNA"/>
</dbReference>
<dbReference type="GO" id="GO:0042121">
    <property type="term" value="P:alginic acid biosynthetic process"/>
    <property type="evidence" value="ECO:0007669"/>
    <property type="project" value="UniProtKB-KW"/>
</dbReference>
<dbReference type="PIRSF" id="PIRSF500217">
    <property type="entry name" value="AlgI"/>
    <property type="match status" value="1"/>
</dbReference>
<dbReference type="InterPro" id="IPR028362">
    <property type="entry name" value="AlgI"/>
</dbReference>
<dbReference type="GO" id="GO:0005886">
    <property type="term" value="C:plasma membrane"/>
    <property type="evidence" value="ECO:0007669"/>
    <property type="project" value="UniProtKB-SubCell"/>
</dbReference>
<feature type="transmembrane region" description="Helical" evidence="14">
    <location>
        <begin position="494"/>
        <end position="512"/>
    </location>
</feature>
<dbReference type="GO" id="GO:0016746">
    <property type="term" value="F:acyltransferase activity"/>
    <property type="evidence" value="ECO:0007669"/>
    <property type="project" value="UniProtKB-KW"/>
</dbReference>
<dbReference type="InterPro" id="IPR004299">
    <property type="entry name" value="MBOAT_fam"/>
</dbReference>
<comment type="subcellular location">
    <subcellularLocation>
        <location evidence="1">Cell membrane</location>
        <topology evidence="1">Multi-pass membrane protein</topology>
    </subcellularLocation>
</comment>
<evidence type="ECO:0000256" key="4">
    <source>
        <dbReference type="ARBA" id="ARBA00016084"/>
    </source>
</evidence>